<organism evidence="2 3">
    <name type="scientific">Mycena maculata</name>
    <dbReference type="NCBI Taxonomy" id="230809"/>
    <lineage>
        <taxon>Eukaryota</taxon>
        <taxon>Fungi</taxon>
        <taxon>Dikarya</taxon>
        <taxon>Basidiomycota</taxon>
        <taxon>Agaricomycotina</taxon>
        <taxon>Agaricomycetes</taxon>
        <taxon>Agaricomycetidae</taxon>
        <taxon>Agaricales</taxon>
        <taxon>Marasmiineae</taxon>
        <taxon>Mycenaceae</taxon>
        <taxon>Mycena</taxon>
    </lineage>
</organism>
<evidence type="ECO:0000313" key="3">
    <source>
        <dbReference type="Proteomes" id="UP001215280"/>
    </source>
</evidence>
<dbReference type="EMBL" id="JARJLG010000007">
    <property type="protein sequence ID" value="KAJ7779332.1"/>
    <property type="molecule type" value="Genomic_DNA"/>
</dbReference>
<protein>
    <submittedName>
        <fullName evidence="2">Uncharacterized protein</fullName>
    </submittedName>
</protein>
<feature type="transmembrane region" description="Helical" evidence="1">
    <location>
        <begin position="7"/>
        <end position="26"/>
    </location>
</feature>
<keyword evidence="1" id="KW-0812">Transmembrane</keyword>
<comment type="caution">
    <text evidence="2">The sequence shown here is derived from an EMBL/GenBank/DDBJ whole genome shotgun (WGS) entry which is preliminary data.</text>
</comment>
<dbReference type="Proteomes" id="UP001215280">
    <property type="component" value="Unassembled WGS sequence"/>
</dbReference>
<accession>A0AAD7KAY8</accession>
<name>A0AAD7KAY8_9AGAR</name>
<dbReference type="AlphaFoldDB" id="A0AAD7KAY8"/>
<evidence type="ECO:0000313" key="2">
    <source>
        <dbReference type="EMBL" id="KAJ7779332.1"/>
    </source>
</evidence>
<reference evidence="2" key="1">
    <citation type="submission" date="2023-03" db="EMBL/GenBank/DDBJ databases">
        <title>Massive genome expansion in bonnet fungi (Mycena s.s.) driven by repeated elements and novel gene families across ecological guilds.</title>
        <authorList>
            <consortium name="Lawrence Berkeley National Laboratory"/>
            <person name="Harder C.B."/>
            <person name="Miyauchi S."/>
            <person name="Viragh M."/>
            <person name="Kuo A."/>
            <person name="Thoen E."/>
            <person name="Andreopoulos B."/>
            <person name="Lu D."/>
            <person name="Skrede I."/>
            <person name="Drula E."/>
            <person name="Henrissat B."/>
            <person name="Morin E."/>
            <person name="Kohler A."/>
            <person name="Barry K."/>
            <person name="LaButti K."/>
            <person name="Morin E."/>
            <person name="Salamov A."/>
            <person name="Lipzen A."/>
            <person name="Mereny Z."/>
            <person name="Hegedus B."/>
            <person name="Baldrian P."/>
            <person name="Stursova M."/>
            <person name="Weitz H."/>
            <person name="Taylor A."/>
            <person name="Grigoriev I.V."/>
            <person name="Nagy L.G."/>
            <person name="Martin F."/>
            <person name="Kauserud H."/>
        </authorList>
    </citation>
    <scope>NUCLEOTIDE SEQUENCE</scope>
    <source>
        <strain evidence="2">CBHHK188m</strain>
    </source>
</reference>
<sequence length="329" mass="36055">MRPTPLYLLTWTSLLFSLLIFITGVLDLGLWMNMSAAGATILYHLAVLIISARTRDLKPLAIFTSIPTAGCASILVFGWLAALAMTILVLVIGRDGFPGPPPLVSMPFPVHVAQATLTGVETAMMVIIAKLSGYPHVTIRHDPTRAQFALQQRISLHPSSTRRLLAIELIELRPGCVWGFTRCTAMPLYFISLDPPHATPILGDLCANARGKADETLVLLGHTSSHRRSYRPRLHVSTDDVRLFSTQLPWPLRSAPGLITPSPTLFFNGTPHPCRKSPSKWDCGTKGTRPSDAWAWRKSQRTGEDDGKIDPLRANIPSMGIPCAVTWVS</sequence>
<keyword evidence="3" id="KW-1185">Reference proteome</keyword>
<keyword evidence="1" id="KW-1133">Transmembrane helix</keyword>
<gene>
    <name evidence="2" type="ORF">DFH07DRAFT_765622</name>
</gene>
<feature type="transmembrane region" description="Helical" evidence="1">
    <location>
        <begin position="32"/>
        <end position="50"/>
    </location>
</feature>
<proteinExistence type="predicted"/>
<keyword evidence="1" id="KW-0472">Membrane</keyword>
<feature type="transmembrane region" description="Helical" evidence="1">
    <location>
        <begin position="112"/>
        <end position="131"/>
    </location>
</feature>
<evidence type="ECO:0000256" key="1">
    <source>
        <dbReference type="SAM" id="Phobius"/>
    </source>
</evidence>
<feature type="transmembrane region" description="Helical" evidence="1">
    <location>
        <begin position="62"/>
        <end position="92"/>
    </location>
</feature>